<evidence type="ECO:0000256" key="10">
    <source>
        <dbReference type="SAM" id="Phobius"/>
    </source>
</evidence>
<proteinExistence type="predicted"/>
<feature type="region of interest" description="Disordered" evidence="9">
    <location>
        <begin position="1609"/>
        <end position="1666"/>
    </location>
</feature>
<evidence type="ECO:0000256" key="8">
    <source>
        <dbReference type="SAM" id="Coils"/>
    </source>
</evidence>
<feature type="compositionally biased region" description="Basic and acidic residues" evidence="9">
    <location>
        <begin position="1099"/>
        <end position="1109"/>
    </location>
</feature>
<evidence type="ECO:0000256" key="7">
    <source>
        <dbReference type="ARBA" id="ARBA00023136"/>
    </source>
</evidence>
<feature type="compositionally biased region" description="Low complexity" evidence="9">
    <location>
        <begin position="1145"/>
        <end position="1217"/>
    </location>
</feature>
<feature type="compositionally biased region" description="Polar residues" evidence="9">
    <location>
        <begin position="1728"/>
        <end position="1744"/>
    </location>
</feature>
<name>A0ABM1AA54_APLCA</name>
<keyword evidence="11" id="KW-1185">Reference proteome</keyword>
<dbReference type="Pfam" id="PF05781">
    <property type="entry name" value="MRVI1"/>
    <property type="match status" value="1"/>
</dbReference>
<feature type="region of interest" description="Disordered" evidence="9">
    <location>
        <begin position="1271"/>
        <end position="1455"/>
    </location>
</feature>
<sequence>MKTKQKKDFNITGLEETQDIGGAQVQRMETSIEDSISLMAEESFGQTLGEMSSRLIDSRHQNTRLSEQLQETRATVEAKEEEVVKLSAQLADSHLEVKRLKTWGDLRQQTELENAELRQQVDSLCRELEEERQQVQRGEQEKSLLHAQLQRIQTQVGQLNSELTDTAREREDLKSLLRGGKDKVLEFTDLCASLEARLAEKDERHQELISCLQEFSSKNEELKQQSLNLQEQLMEAQQELFSVRSASDSSDGIRLPSPQELANEIEEDSETDEATSTCQWPPSIRNELQELFEDSPNLPWPLSGKELKESVGTPPDIVSHIEQGTDSKRQAVDNEQSVAQDKMSSPNPGISPEKSKSKCRCDFHYDISNEKLRMLVTVLRNFKGENERLRCMIKQTLADSGSPKKIDPVDEKICAASLYDVTLPEREREVSRLRKVLSEAQERVTSLQQKNDELTQVVTSLNRSNAELAEQLHISELRVSEISEEADAKSQELAREKQRSGQLEENLCSSALARQLDLKDIWRLVQKEVESECQDGQDDVLGTASPEQLKAKIKQDIDAIRQKLERRETALGLLRKSKLNLPTAWSSDVSHTSHCTSWLRNRRLSPSSPLLEALSIDMFNGNLPGYQGQYAVSPTAVSCEDVDCYECRAARLILQHRFTASCPSISVQQKKGVSIADGENNNSLPPGTAQDNLVSTLDNADPHSLNSWPDSETLPLPAKKRRSLYGSNRRSDFIRNSGRYPGLSKASAKKALGNSRDLYSYSNGIPFTSPVYVSGVSTNGRSSRDDTWAERPGQYSNMANQSYTSLSLDDCNNSFSATRRSSFKTAVENSQQSSQLSSMDSSFGEKSGCNVSADVCGTGETSPEELRRPSFCAAIEKGQQRESPLPPGQRESPLPPSNLKPIRVTNSGSNSPVGQGTGALKPAGEVVTKTVKFQLDEEREGDESSRQTAEYPGAVAWSSASRIPNLSSFGSDSFLSSSSSSSLAYDSTCSSVTSVSWDGSGDNRRFVLPGRAPPVYVKALRVDTGHLGNPSLEDWDLSPQSNVELFNGSGDRFTPIQPSESSTGAEPQGECGPVTSSADDASDMPTSMNLKTTPATEVTRGHDQADEPRNPPSASRINGSRKQDGVAAVPSAHQGISLSHPPTSPSYSSPTTTTNNNNNNNNNNSNNNNNAVISTAAAAAAAPSVSTPHPLSPSSGGPSFRSASSASSSSSSSSPSSVVAHPAQIMASSSPSLTNRRLPAVPPPHPPTSSSSSDPALISTTASSNRHALIHAATSSSKTSSSSLWSSTSSLSSSREAEPPGRQGGGAGSTVVTSSCGTDSNNRLKADQTLVPSSPPTPRINLAASPPAPPLEPSRLARIRQSHLASKKREQMKSRAMKLPELSEHSELDTTSSNGQYREEEEEEADKSSSPLSSNAGTTNSSGSAPPRITPQISVTDEHGATPPAPSDEPVTPSLPESFLKKLGLIARKGKEEEESVDQLPEKEIESKFVSLSLAFKTDKLTVDQRVSVQERARDLAEQNVDRELQGLREAVEVMSDLVPDSQVRDVLQRIRQHIDVLEQSAARVSSRAEVFGAVQQERRMCKAMEVMVLYTENLRRIREREESELQEARKVLSERSGPGLSPDFDSGINRRSMSVCGFNAGGRPPGLTPPPRSRSVNDAGDNPYPVHMRRRSEIALPRVLGGSGSPSLTQTSSMECLSPLFERSSQLQHLQSLAAHDSEDREDPRSRFQSAVASTSMQHAVTNTMRRVSMERRRSVTGAAPLTLVSSPPTLTVTPEVTGTEKEPESGDTKESERKVSVDEDAYRKGFEEGLKAQLSNELNDLREQQNSISHSLEQVMDRVDQAGEEDDDLLASRPSRVETVLTLLSKVREFVSQFDWRSNKKAIRNLAGIFFVFLAILIVFLSPPISTVDVRHFPKPPQ</sequence>
<comment type="subcellular location">
    <subcellularLocation>
        <location evidence="2">Cytoplasm</location>
    </subcellularLocation>
    <subcellularLocation>
        <location evidence="1">Membrane</location>
        <topology evidence="1">Single-pass membrane protein</topology>
    </subcellularLocation>
</comment>
<organism evidence="11 12">
    <name type="scientific">Aplysia californica</name>
    <name type="common">California sea hare</name>
    <dbReference type="NCBI Taxonomy" id="6500"/>
    <lineage>
        <taxon>Eukaryota</taxon>
        <taxon>Metazoa</taxon>
        <taxon>Spiralia</taxon>
        <taxon>Lophotrochozoa</taxon>
        <taxon>Mollusca</taxon>
        <taxon>Gastropoda</taxon>
        <taxon>Heterobranchia</taxon>
        <taxon>Euthyneura</taxon>
        <taxon>Tectipleura</taxon>
        <taxon>Aplysiida</taxon>
        <taxon>Aplysioidea</taxon>
        <taxon>Aplysiidae</taxon>
        <taxon>Aplysia</taxon>
    </lineage>
</organism>
<keyword evidence="7 10" id="KW-0472">Membrane</keyword>
<keyword evidence="5 10" id="KW-1133">Transmembrane helix</keyword>
<evidence type="ECO:0000256" key="9">
    <source>
        <dbReference type="SAM" id="MobiDB-lite"/>
    </source>
</evidence>
<dbReference type="PANTHER" id="PTHR15352:SF1">
    <property type="entry name" value="KASH5-LIKE COILED-COIL DOMAIN-CONTAINING PROTEIN"/>
    <property type="match status" value="1"/>
</dbReference>
<feature type="coiled-coil region" evidence="8">
    <location>
        <begin position="205"/>
        <end position="239"/>
    </location>
</feature>
<accession>A0ABM1AA54</accession>
<evidence type="ECO:0000256" key="4">
    <source>
        <dbReference type="ARBA" id="ARBA00022692"/>
    </source>
</evidence>
<dbReference type="Proteomes" id="UP000694888">
    <property type="component" value="Unplaced"/>
</dbReference>
<feature type="compositionally biased region" description="Basic and acidic residues" evidence="9">
    <location>
        <begin position="323"/>
        <end position="332"/>
    </location>
</feature>
<feature type="coiled-coil region" evidence="8">
    <location>
        <begin position="62"/>
        <end position="169"/>
    </location>
</feature>
<feature type="compositionally biased region" description="Basic and acidic residues" evidence="9">
    <location>
        <begin position="1780"/>
        <end position="1801"/>
    </location>
</feature>
<evidence type="ECO:0000313" key="11">
    <source>
        <dbReference type="Proteomes" id="UP000694888"/>
    </source>
</evidence>
<feature type="region of interest" description="Disordered" evidence="9">
    <location>
        <begin position="676"/>
        <end position="714"/>
    </location>
</feature>
<keyword evidence="4 10" id="KW-0812">Transmembrane</keyword>
<dbReference type="PANTHER" id="PTHR15352">
    <property type="entry name" value="LYMPHOID-RESTRICTED MEMBRANE PROTEIN, JAW1"/>
    <property type="match status" value="1"/>
</dbReference>
<feature type="coiled-coil region" evidence="8">
    <location>
        <begin position="1806"/>
        <end position="1833"/>
    </location>
</feature>
<feature type="compositionally biased region" description="Polar residues" evidence="9">
    <location>
        <begin position="1056"/>
        <end position="1065"/>
    </location>
</feature>
<evidence type="ECO:0000256" key="1">
    <source>
        <dbReference type="ARBA" id="ARBA00004167"/>
    </source>
</evidence>
<reference evidence="12" key="1">
    <citation type="submission" date="2025-08" db="UniProtKB">
        <authorList>
            <consortium name="RefSeq"/>
        </authorList>
    </citation>
    <scope>IDENTIFICATION</scope>
</reference>
<feature type="region of interest" description="Disordered" evidence="9">
    <location>
        <begin position="1712"/>
        <end position="1801"/>
    </location>
</feature>
<evidence type="ECO:0000256" key="2">
    <source>
        <dbReference type="ARBA" id="ARBA00004496"/>
    </source>
</evidence>
<feature type="region of interest" description="Disordered" evidence="9">
    <location>
        <begin position="317"/>
        <end position="355"/>
    </location>
</feature>
<feature type="compositionally biased region" description="Polar residues" evidence="9">
    <location>
        <begin position="904"/>
        <end position="914"/>
    </location>
</feature>
<evidence type="ECO:0000313" key="12">
    <source>
        <dbReference type="RefSeq" id="XP_012943760.1"/>
    </source>
</evidence>
<evidence type="ECO:0000256" key="3">
    <source>
        <dbReference type="ARBA" id="ARBA00022490"/>
    </source>
</evidence>
<feature type="compositionally biased region" description="Basic and acidic residues" evidence="9">
    <location>
        <begin position="1717"/>
        <end position="1727"/>
    </location>
</feature>
<feature type="compositionally biased region" description="Low complexity" evidence="9">
    <location>
        <begin position="1413"/>
        <end position="1425"/>
    </location>
</feature>
<feature type="compositionally biased region" description="Polar residues" evidence="9">
    <location>
        <begin position="679"/>
        <end position="710"/>
    </location>
</feature>
<feature type="coiled-coil region" evidence="8">
    <location>
        <begin position="423"/>
        <end position="506"/>
    </location>
</feature>
<feature type="compositionally biased region" description="Low complexity" evidence="9">
    <location>
        <begin position="1309"/>
        <end position="1318"/>
    </location>
</feature>
<feature type="compositionally biased region" description="Low complexity" evidence="9">
    <location>
        <begin position="1274"/>
        <end position="1294"/>
    </location>
</feature>
<feature type="compositionally biased region" description="Polar residues" evidence="9">
    <location>
        <begin position="1765"/>
        <end position="1778"/>
    </location>
</feature>
<keyword evidence="3" id="KW-0963">Cytoplasm</keyword>
<dbReference type="RefSeq" id="XP_012943760.1">
    <property type="nucleotide sequence ID" value="XM_013088306.2"/>
</dbReference>
<feature type="compositionally biased region" description="Polar residues" evidence="9">
    <location>
        <begin position="1226"/>
        <end position="1235"/>
    </location>
</feature>
<feature type="compositionally biased region" description="Polar residues" evidence="9">
    <location>
        <begin position="1074"/>
        <end position="1096"/>
    </location>
</feature>
<feature type="compositionally biased region" description="Polar residues" evidence="9">
    <location>
        <begin position="333"/>
        <end position="348"/>
    </location>
</feature>
<evidence type="ECO:0000256" key="6">
    <source>
        <dbReference type="ARBA" id="ARBA00023054"/>
    </source>
</evidence>
<dbReference type="InterPro" id="IPR008677">
    <property type="entry name" value="MRVI1"/>
</dbReference>
<dbReference type="GeneID" id="101859817"/>
<feature type="transmembrane region" description="Helical" evidence="10">
    <location>
        <begin position="1884"/>
        <end position="1903"/>
    </location>
</feature>
<feature type="compositionally biased region" description="Low complexity" evidence="9">
    <location>
        <begin position="830"/>
        <end position="842"/>
    </location>
</feature>
<evidence type="ECO:0000256" key="5">
    <source>
        <dbReference type="ARBA" id="ARBA00022989"/>
    </source>
</evidence>
<gene>
    <name evidence="12" type="primary">LOC101859817</name>
</gene>
<protein>
    <submittedName>
        <fullName evidence="12">Serine-rich adhesin for platelets</fullName>
    </submittedName>
</protein>
<feature type="region of interest" description="Disordered" evidence="9">
    <location>
        <begin position="878"/>
        <end position="925"/>
    </location>
</feature>
<keyword evidence="6 8" id="KW-0175">Coiled coil</keyword>
<feature type="region of interest" description="Disordered" evidence="9">
    <location>
        <begin position="1028"/>
        <end position="1258"/>
    </location>
</feature>
<feature type="region of interest" description="Disordered" evidence="9">
    <location>
        <begin position="823"/>
        <end position="844"/>
    </location>
</feature>